<dbReference type="InterPro" id="IPR053829">
    <property type="entry name" value="XLF-like_CC"/>
</dbReference>
<dbReference type="InterPro" id="IPR038051">
    <property type="entry name" value="XRCC4-like_N_sf"/>
</dbReference>
<dbReference type="CDD" id="cd22285">
    <property type="entry name" value="HD_XLF_N"/>
    <property type="match status" value="1"/>
</dbReference>
<dbReference type="PANTHER" id="PTHR32235">
    <property type="entry name" value="NON-HOMOLOGOUS END-JOINING FACTOR 1"/>
    <property type="match status" value="1"/>
</dbReference>
<keyword evidence="4" id="KW-0234">DNA repair</keyword>
<feature type="compositionally biased region" description="Polar residues" evidence="8">
    <location>
        <begin position="357"/>
        <end position="376"/>
    </location>
</feature>
<keyword evidence="3" id="KW-0238">DNA-binding</keyword>
<dbReference type="GO" id="GO:0006303">
    <property type="term" value="P:double-strand break repair via nonhomologous end joining"/>
    <property type="evidence" value="ECO:0007669"/>
    <property type="project" value="TreeGrafter"/>
</dbReference>
<dbReference type="Pfam" id="PF21928">
    <property type="entry name" value="XLF_CC"/>
    <property type="match status" value="1"/>
</dbReference>
<evidence type="ECO:0000256" key="8">
    <source>
        <dbReference type="SAM" id="MobiDB-lite"/>
    </source>
</evidence>
<comment type="caution">
    <text evidence="11">The sequence shown here is derived from an EMBL/GenBank/DDBJ whole genome shotgun (WGS) entry which is preliminary data.</text>
</comment>
<feature type="domain" description="XLF-like coiled-coil region" evidence="10">
    <location>
        <begin position="128"/>
        <end position="176"/>
    </location>
</feature>
<dbReference type="Gene3D" id="2.170.210.10">
    <property type="entry name" value="DNA double-strand break repair and VJ recombination XRCC4, N-terminal"/>
    <property type="match status" value="1"/>
</dbReference>
<organism evidence="11 12">
    <name type="scientific">Delitschia confertaspora ATCC 74209</name>
    <dbReference type="NCBI Taxonomy" id="1513339"/>
    <lineage>
        <taxon>Eukaryota</taxon>
        <taxon>Fungi</taxon>
        <taxon>Dikarya</taxon>
        <taxon>Ascomycota</taxon>
        <taxon>Pezizomycotina</taxon>
        <taxon>Dothideomycetes</taxon>
        <taxon>Pleosporomycetidae</taxon>
        <taxon>Pleosporales</taxon>
        <taxon>Delitschiaceae</taxon>
        <taxon>Delitschia</taxon>
    </lineage>
</organism>
<evidence type="ECO:0000259" key="9">
    <source>
        <dbReference type="Pfam" id="PF09302"/>
    </source>
</evidence>
<dbReference type="InterPro" id="IPR015381">
    <property type="entry name" value="XLF-like_N"/>
</dbReference>
<evidence type="ECO:0000313" key="12">
    <source>
        <dbReference type="Proteomes" id="UP000799536"/>
    </source>
</evidence>
<feature type="domain" description="XLF-like N-terminal" evidence="9">
    <location>
        <begin position="3"/>
        <end position="123"/>
    </location>
</feature>
<dbReference type="EMBL" id="ML993854">
    <property type="protein sequence ID" value="KAF2205516.1"/>
    <property type="molecule type" value="Genomic_DNA"/>
</dbReference>
<evidence type="ECO:0000256" key="2">
    <source>
        <dbReference type="ARBA" id="ARBA00022763"/>
    </source>
</evidence>
<evidence type="ECO:0000256" key="5">
    <source>
        <dbReference type="ARBA" id="ARBA00023242"/>
    </source>
</evidence>
<accession>A0A9P4JTX9</accession>
<feature type="compositionally biased region" description="Acidic residues" evidence="8">
    <location>
        <begin position="284"/>
        <end position="300"/>
    </location>
</feature>
<dbReference type="AlphaFoldDB" id="A0A9P4JTX9"/>
<keyword evidence="5" id="KW-0539">Nucleus</keyword>
<dbReference type="Proteomes" id="UP000799536">
    <property type="component" value="Unassembled WGS sequence"/>
</dbReference>
<dbReference type="Pfam" id="PF09302">
    <property type="entry name" value="XLF"/>
    <property type="match status" value="1"/>
</dbReference>
<evidence type="ECO:0000313" key="11">
    <source>
        <dbReference type="EMBL" id="KAF2205516.1"/>
    </source>
</evidence>
<proteinExistence type="inferred from homology"/>
<feature type="compositionally biased region" description="Basic and acidic residues" evidence="8">
    <location>
        <begin position="499"/>
        <end position="518"/>
    </location>
</feature>
<dbReference type="OrthoDB" id="2155935at2759"/>
<evidence type="ECO:0000256" key="7">
    <source>
        <dbReference type="ARBA" id="ARBA00044529"/>
    </source>
</evidence>
<dbReference type="GO" id="GO:0045027">
    <property type="term" value="F:DNA end binding"/>
    <property type="evidence" value="ECO:0007669"/>
    <property type="project" value="TreeGrafter"/>
</dbReference>
<protein>
    <recommendedName>
        <fullName evidence="7">Non-homologous end-joining factor 1</fullName>
    </recommendedName>
</protein>
<evidence type="ECO:0000256" key="1">
    <source>
        <dbReference type="ARBA" id="ARBA00004123"/>
    </source>
</evidence>
<keyword evidence="12" id="KW-1185">Reference proteome</keyword>
<feature type="compositionally biased region" description="Acidic residues" evidence="8">
    <location>
        <begin position="328"/>
        <end position="340"/>
    </location>
</feature>
<dbReference type="GO" id="GO:0032807">
    <property type="term" value="C:DNA ligase IV complex"/>
    <property type="evidence" value="ECO:0007669"/>
    <property type="project" value="TreeGrafter"/>
</dbReference>
<feature type="compositionally biased region" description="Basic and acidic residues" evidence="8">
    <location>
        <begin position="341"/>
        <end position="356"/>
    </location>
</feature>
<feature type="compositionally biased region" description="Basic residues" evidence="8">
    <location>
        <begin position="519"/>
        <end position="528"/>
    </location>
</feature>
<keyword evidence="2" id="KW-0227">DNA damage</keyword>
<evidence type="ECO:0000256" key="3">
    <source>
        <dbReference type="ARBA" id="ARBA00023125"/>
    </source>
</evidence>
<feature type="compositionally biased region" description="Polar residues" evidence="8">
    <location>
        <begin position="456"/>
        <end position="467"/>
    </location>
</feature>
<evidence type="ECO:0000259" key="10">
    <source>
        <dbReference type="Pfam" id="PF21928"/>
    </source>
</evidence>
<evidence type="ECO:0000256" key="6">
    <source>
        <dbReference type="ARBA" id="ARBA00025747"/>
    </source>
</evidence>
<comment type="similarity">
    <text evidence="6">Belongs to the XRCC4-XLF family. XLF subfamily.</text>
</comment>
<evidence type="ECO:0000256" key="4">
    <source>
        <dbReference type="ARBA" id="ARBA00023204"/>
    </source>
</evidence>
<feature type="region of interest" description="Disordered" evidence="8">
    <location>
        <begin position="273"/>
        <end position="528"/>
    </location>
</feature>
<sequence length="528" mass="59628">MSSWRLLNLTDTHEQLPQLLIRSEFGRKGYTIFLTDLCHIWREELGFDEIVERVSQEECPIEVSDNDSTQLPILLKNIQKSLTTFNESTCNITRNSDESIVLHTITILPEPLDALRWKFYLQKCELITLKNELVLPLLVNSQIQYHRISSLISAIEEKDKVITRLLDQYESSNLDLANAFPSVAGSKARRPVKREQAMNHVSGLRPFDAVALLEESRQLDDKHFSSTIFFQQALPQHGLKVSTQLRSEGDGNSWWMAIPNTLTASRVLANQPTKPTASAVKEVSDDETSDDDHGFEDEETIEKQDTQKNKTTTPEASSPPKVATYGEANDDETTDDDDLDAELRIQPQDRSRKHDPQSLQPIQGPPKSSSAETSASPRPKGFRIGGAKVKKSSQETLSSPRELSPSLGQENERDKSNISTLHSKTTRRPFRIGGKAKEVAEGNPPNSDVVTRPRTNDNASATVSTEEVSGDPSRKRIKESRSQTEQQPASEDEREETLEEKAERKRRELKRKNDELAKKQAHKKKKRF</sequence>
<feature type="compositionally biased region" description="Polar residues" evidence="8">
    <location>
        <begin position="394"/>
        <end position="409"/>
    </location>
</feature>
<reference evidence="11" key="1">
    <citation type="journal article" date="2020" name="Stud. Mycol.">
        <title>101 Dothideomycetes genomes: a test case for predicting lifestyles and emergence of pathogens.</title>
        <authorList>
            <person name="Haridas S."/>
            <person name="Albert R."/>
            <person name="Binder M."/>
            <person name="Bloem J."/>
            <person name="Labutti K."/>
            <person name="Salamov A."/>
            <person name="Andreopoulos B."/>
            <person name="Baker S."/>
            <person name="Barry K."/>
            <person name="Bills G."/>
            <person name="Bluhm B."/>
            <person name="Cannon C."/>
            <person name="Castanera R."/>
            <person name="Culley D."/>
            <person name="Daum C."/>
            <person name="Ezra D."/>
            <person name="Gonzalez J."/>
            <person name="Henrissat B."/>
            <person name="Kuo A."/>
            <person name="Liang C."/>
            <person name="Lipzen A."/>
            <person name="Lutzoni F."/>
            <person name="Magnuson J."/>
            <person name="Mondo S."/>
            <person name="Nolan M."/>
            <person name="Ohm R."/>
            <person name="Pangilinan J."/>
            <person name="Park H.-J."/>
            <person name="Ramirez L."/>
            <person name="Alfaro M."/>
            <person name="Sun H."/>
            <person name="Tritt A."/>
            <person name="Yoshinaga Y."/>
            <person name="Zwiers L.-H."/>
            <person name="Turgeon B."/>
            <person name="Goodwin S."/>
            <person name="Spatafora J."/>
            <person name="Crous P."/>
            <person name="Grigoriev I."/>
        </authorList>
    </citation>
    <scope>NUCLEOTIDE SEQUENCE</scope>
    <source>
        <strain evidence="11">ATCC 74209</strain>
    </source>
</reference>
<dbReference type="InterPro" id="IPR052287">
    <property type="entry name" value="NHEJ_factor"/>
</dbReference>
<gene>
    <name evidence="11" type="ORF">GQ43DRAFT_468097</name>
</gene>
<name>A0A9P4JTX9_9PLEO</name>
<dbReference type="PANTHER" id="PTHR32235:SF1">
    <property type="entry name" value="NON-HOMOLOGOUS END-JOINING FACTOR 1"/>
    <property type="match status" value="1"/>
</dbReference>
<comment type="subcellular location">
    <subcellularLocation>
        <location evidence="1">Nucleus</location>
    </subcellularLocation>
</comment>